<reference evidence="2 3" key="1">
    <citation type="submission" date="2018-06" db="EMBL/GenBank/DDBJ databases">
        <title>Genome analysis of cellulolytic fungus Trichoderma lentiforme CFAM-422.</title>
        <authorList>
            <person name="Steindorff A.S."/>
            <person name="Formighieri E.F."/>
            <person name="Midorikawa G.E.O."/>
            <person name="Tamietti M.S."/>
            <person name="Ramos E.Z."/>
            <person name="Silva A.S."/>
            <person name="Bon E.P.S."/>
            <person name="Mendes T.D."/>
            <person name="Damaso M.C.T."/>
            <person name="Favaro L.C.L."/>
        </authorList>
    </citation>
    <scope>NUCLEOTIDE SEQUENCE [LARGE SCALE GENOMIC DNA]</scope>
    <source>
        <strain evidence="2 3">CFAM-422</strain>
    </source>
</reference>
<keyword evidence="3" id="KW-1185">Reference proteome</keyword>
<dbReference type="Proteomes" id="UP000801864">
    <property type="component" value="Unassembled WGS sequence"/>
</dbReference>
<organism evidence="2 3">
    <name type="scientific">Trichoderma lentiforme</name>
    <dbReference type="NCBI Taxonomy" id="1567552"/>
    <lineage>
        <taxon>Eukaryota</taxon>
        <taxon>Fungi</taxon>
        <taxon>Dikarya</taxon>
        <taxon>Ascomycota</taxon>
        <taxon>Pezizomycotina</taxon>
        <taxon>Sordariomycetes</taxon>
        <taxon>Hypocreomycetidae</taxon>
        <taxon>Hypocreales</taxon>
        <taxon>Hypocreaceae</taxon>
        <taxon>Trichoderma</taxon>
    </lineage>
</organism>
<name>A0A9P4XCG0_9HYPO</name>
<comment type="caution">
    <text evidence="2">The sequence shown here is derived from an EMBL/GenBank/DDBJ whole genome shotgun (WGS) entry which is preliminary data.</text>
</comment>
<gene>
    <name evidence="2" type="ORF">CFAM422_008550</name>
</gene>
<evidence type="ECO:0000313" key="2">
    <source>
        <dbReference type="EMBL" id="KAF3067671.1"/>
    </source>
</evidence>
<dbReference type="AlphaFoldDB" id="A0A9P4XCG0"/>
<proteinExistence type="predicted"/>
<feature type="region of interest" description="Disordered" evidence="1">
    <location>
        <begin position="97"/>
        <end position="116"/>
    </location>
</feature>
<protein>
    <submittedName>
        <fullName evidence="2">Uncharacterized protein</fullName>
    </submittedName>
</protein>
<evidence type="ECO:0000313" key="3">
    <source>
        <dbReference type="Proteomes" id="UP000801864"/>
    </source>
</evidence>
<sequence>MLIMITSYLEALDSNQQLYTGHTGTEQEIMFPRKNTHRVAPRHLSHQFKKMVASVGCLRFEGAVEVRYAFTLVSSISKQECTNIFLGETLGDDFIVSPSMQRQRNGPVSAADSDED</sequence>
<dbReference type="EMBL" id="QLNT01000015">
    <property type="protein sequence ID" value="KAF3067671.1"/>
    <property type="molecule type" value="Genomic_DNA"/>
</dbReference>
<evidence type="ECO:0000256" key="1">
    <source>
        <dbReference type="SAM" id="MobiDB-lite"/>
    </source>
</evidence>
<accession>A0A9P4XCG0</accession>